<dbReference type="Pfam" id="PF11013">
    <property type="entry name" value="DUF2851"/>
    <property type="match status" value="1"/>
</dbReference>
<comment type="caution">
    <text evidence="1">The sequence shown here is derived from an EMBL/GenBank/DDBJ whole genome shotgun (WGS) entry which is preliminary data.</text>
</comment>
<reference evidence="1 2" key="2">
    <citation type="submission" date="2018-07" db="EMBL/GenBank/DDBJ databases">
        <title>Pontibacter sp. 2b14 genomic sequence and assembly.</title>
        <authorList>
            <person name="Du Z.-J."/>
        </authorList>
    </citation>
    <scope>NUCLEOTIDE SEQUENCE [LARGE SCALE GENOMIC DNA]</scope>
    <source>
        <strain evidence="1 2">2b14</strain>
    </source>
</reference>
<gene>
    <name evidence="1" type="ORF">DP923_11395</name>
</gene>
<sequence>MKEDFLHYIWQHQYFDKTALCTTDGEAIQVLKTGFYHTNAGPDFKEALIRIGDVEWSGSVEVHINASDWLQHRHQTDRKYDQVILHVVWQADESIRRTNGSAVPTLELKDRIQPGMLAKYEQLQQAVTTIPCAAFWPAVPELTKTSMLARALTERLELKANDVLAVHQQLNNDWEQTAYFILCRSFGFKINQAAMEQLAKALPWQVIRKHQQSQFQLEALLFGQAGYLENPVDDYAGQLAKEYTFLSHKYKLRETALQRHHWNFLRMRPANFPTVRLAQLAATLYQQQTFFTKLLETQSIKTYESYFTTPVSAYWQQHYDFGKPLKTPQLQIGKSSVQNLIVNVTVPLLAAYATYNKDYTYLEKAISLLEHVKEASNNITRLYEALGWRATSAADNQAALGLYKLYCEPVNCLQCAVGNKILKNNTAL</sequence>
<dbReference type="AlphaFoldDB" id="A0A364RDM0"/>
<dbReference type="RefSeq" id="WP_112305976.1">
    <property type="nucleotide sequence ID" value="NZ_QMDV01000003.1"/>
</dbReference>
<name>A0A364RDM0_9BACT</name>
<organism evidence="1 2">
    <name type="scientific">Pontibacter arcticus</name>
    <dbReference type="NCBI Taxonomy" id="2080288"/>
    <lineage>
        <taxon>Bacteria</taxon>
        <taxon>Pseudomonadati</taxon>
        <taxon>Bacteroidota</taxon>
        <taxon>Cytophagia</taxon>
        <taxon>Cytophagales</taxon>
        <taxon>Hymenobacteraceae</taxon>
        <taxon>Pontibacter</taxon>
    </lineage>
</organism>
<protein>
    <submittedName>
        <fullName evidence="1">DUF2851 domain-containing protein</fullName>
    </submittedName>
</protein>
<keyword evidence="2" id="KW-1185">Reference proteome</keyword>
<dbReference type="Proteomes" id="UP000251692">
    <property type="component" value="Unassembled WGS sequence"/>
</dbReference>
<accession>A0A364RDM0</accession>
<dbReference type="EMBL" id="QMDV01000003">
    <property type="protein sequence ID" value="RAU82383.1"/>
    <property type="molecule type" value="Genomic_DNA"/>
</dbReference>
<proteinExistence type="predicted"/>
<dbReference type="InterPro" id="IPR021272">
    <property type="entry name" value="DUF2851"/>
</dbReference>
<evidence type="ECO:0000313" key="1">
    <source>
        <dbReference type="EMBL" id="RAU82383.1"/>
    </source>
</evidence>
<evidence type="ECO:0000313" key="2">
    <source>
        <dbReference type="Proteomes" id="UP000251692"/>
    </source>
</evidence>
<dbReference type="OrthoDB" id="1005072at2"/>
<reference evidence="1 2" key="1">
    <citation type="submission" date="2018-06" db="EMBL/GenBank/DDBJ databases">
        <authorList>
            <person name="Liu Z.-W."/>
        </authorList>
    </citation>
    <scope>NUCLEOTIDE SEQUENCE [LARGE SCALE GENOMIC DNA]</scope>
    <source>
        <strain evidence="1 2">2b14</strain>
    </source>
</reference>